<feature type="domain" description="Hint" evidence="2">
    <location>
        <begin position="121"/>
        <end position="224"/>
    </location>
</feature>
<dbReference type="SUPFAM" id="SSF51294">
    <property type="entry name" value="Hedgehog/intein (Hint) domain"/>
    <property type="match status" value="1"/>
</dbReference>
<dbReference type="Gene3D" id="2.170.16.10">
    <property type="entry name" value="Hedgehog/Intein (Hint) domain"/>
    <property type="match status" value="1"/>
</dbReference>
<feature type="region of interest" description="Disordered" evidence="1">
    <location>
        <begin position="355"/>
        <end position="377"/>
    </location>
</feature>
<dbReference type="PROSITE" id="PS50817">
    <property type="entry name" value="INTEIN_N_TER"/>
    <property type="match status" value="1"/>
</dbReference>
<dbReference type="GO" id="GO:0001708">
    <property type="term" value="P:cell fate specification"/>
    <property type="evidence" value="ECO:0007669"/>
    <property type="project" value="TreeGrafter"/>
</dbReference>
<accession>A0A8J5K6M3</accession>
<dbReference type="Proteomes" id="UP000747542">
    <property type="component" value="Unassembled WGS sequence"/>
</dbReference>
<dbReference type="GO" id="GO:0005509">
    <property type="term" value="F:calcium ion binding"/>
    <property type="evidence" value="ECO:0007669"/>
    <property type="project" value="TreeGrafter"/>
</dbReference>
<feature type="region of interest" description="Disordered" evidence="1">
    <location>
        <begin position="1"/>
        <end position="27"/>
    </location>
</feature>
<sequence>MHLTNQHLTSHLTSPPHQSTPHLTSPLNTVNKAPAKLESRGSKKKYPAFYFYFSDTFYSLLTLSILCYVSNQPPDQEMDIFMRQTRKHARPMFYINCGYRDLCYCYSKITRHHYCCSCDVGACFPAHARLTTPTGAHTTMDRLRTGDQVLAVDESGEVVPSTVLGFMDRRPQETALYVTLRTASGQNLTLSPNHVLFKSAPNSSHPISVFGSDVNIGAYVPLTKEGTLLVEGMMVSCYASYSHSLAHSFLAPARAFPILLYLRPGFASRLIASVETLAASALRKMLGVLQELVRGVVGEASADSALGKVLGPVQGFIGSVGNMPSYNTIRKVLGVLQKLVGRSVVKDAASGSSVIPKVPDGDKEGGPTGTGGTCGEDIVGEDVADEGEVGEAYYISLVKVVGWVMYRKERADPQVLQVRVVAEGGLLQTLGVPSSLPQWASTILSLLTRSW</sequence>
<dbReference type="InterPro" id="IPR036844">
    <property type="entry name" value="Hint_dom_sf"/>
</dbReference>
<gene>
    <name evidence="3" type="primary">dhh-a-L</name>
    <name evidence="3" type="ORF">Hamer_G011871</name>
</gene>
<dbReference type="InterPro" id="IPR001767">
    <property type="entry name" value="Hedgehog_Hint"/>
</dbReference>
<dbReference type="EMBL" id="JAHLQT010023139">
    <property type="protein sequence ID" value="KAG7165954.1"/>
    <property type="molecule type" value="Genomic_DNA"/>
</dbReference>
<dbReference type="GO" id="GO:0016540">
    <property type="term" value="P:protein autoprocessing"/>
    <property type="evidence" value="ECO:0007669"/>
    <property type="project" value="InterPro"/>
</dbReference>
<keyword evidence="4" id="KW-1185">Reference proteome</keyword>
<dbReference type="PANTHER" id="PTHR11889:SF31">
    <property type="entry name" value="PROTEIN HEDGEHOG"/>
    <property type="match status" value="1"/>
</dbReference>
<comment type="caution">
    <text evidence="3">The sequence shown here is derived from an EMBL/GenBank/DDBJ whole genome shotgun (WGS) entry which is preliminary data.</text>
</comment>
<evidence type="ECO:0000313" key="4">
    <source>
        <dbReference type="Proteomes" id="UP000747542"/>
    </source>
</evidence>
<evidence type="ECO:0000259" key="2">
    <source>
        <dbReference type="SMART" id="SM00306"/>
    </source>
</evidence>
<dbReference type="InterPro" id="IPR006141">
    <property type="entry name" value="Intein_N"/>
</dbReference>
<dbReference type="SMART" id="SM00306">
    <property type="entry name" value="HintN"/>
    <property type="match status" value="1"/>
</dbReference>
<reference evidence="3" key="1">
    <citation type="journal article" date="2021" name="Sci. Adv.">
        <title>The American lobster genome reveals insights on longevity, neural, and immune adaptations.</title>
        <authorList>
            <person name="Polinski J.M."/>
            <person name="Zimin A.V."/>
            <person name="Clark K.F."/>
            <person name="Kohn A.B."/>
            <person name="Sadowski N."/>
            <person name="Timp W."/>
            <person name="Ptitsyn A."/>
            <person name="Khanna P."/>
            <person name="Romanova D.Y."/>
            <person name="Williams P."/>
            <person name="Greenwood S.J."/>
            <person name="Moroz L.L."/>
            <person name="Walt D.R."/>
            <person name="Bodnar A.G."/>
        </authorList>
    </citation>
    <scope>NUCLEOTIDE SEQUENCE</scope>
    <source>
        <strain evidence="3">GMGI-L3</strain>
    </source>
</reference>
<evidence type="ECO:0000256" key="1">
    <source>
        <dbReference type="SAM" id="MobiDB-lite"/>
    </source>
</evidence>
<dbReference type="GO" id="GO:0005615">
    <property type="term" value="C:extracellular space"/>
    <property type="evidence" value="ECO:0007669"/>
    <property type="project" value="TreeGrafter"/>
</dbReference>
<name>A0A8J5K6M3_HOMAM</name>
<dbReference type="CDD" id="cd00081">
    <property type="entry name" value="Hint"/>
    <property type="match status" value="1"/>
</dbReference>
<dbReference type="GO" id="GO:0010468">
    <property type="term" value="P:regulation of gene expression"/>
    <property type="evidence" value="ECO:0007669"/>
    <property type="project" value="TreeGrafter"/>
</dbReference>
<dbReference type="GO" id="GO:0007224">
    <property type="term" value="P:smoothened signaling pathway"/>
    <property type="evidence" value="ECO:0007669"/>
    <property type="project" value="TreeGrafter"/>
</dbReference>
<protein>
    <submittedName>
        <fullName evidence="3">Desert hedgehog protein A-like</fullName>
    </submittedName>
</protein>
<dbReference type="InterPro" id="IPR050387">
    <property type="entry name" value="Hedgehog_Signaling"/>
</dbReference>
<dbReference type="GO" id="GO:0005113">
    <property type="term" value="F:patched binding"/>
    <property type="evidence" value="ECO:0007669"/>
    <property type="project" value="TreeGrafter"/>
</dbReference>
<evidence type="ECO:0000313" key="3">
    <source>
        <dbReference type="EMBL" id="KAG7165954.1"/>
    </source>
</evidence>
<dbReference type="InterPro" id="IPR003587">
    <property type="entry name" value="Hint_dom_N"/>
</dbReference>
<dbReference type="PANTHER" id="PTHR11889">
    <property type="entry name" value="HEDGEHOG"/>
    <property type="match status" value="1"/>
</dbReference>
<proteinExistence type="predicted"/>
<dbReference type="AlphaFoldDB" id="A0A8J5K6M3"/>
<dbReference type="GO" id="GO:0016539">
    <property type="term" value="P:intein-mediated protein splicing"/>
    <property type="evidence" value="ECO:0007669"/>
    <property type="project" value="InterPro"/>
</dbReference>
<dbReference type="Pfam" id="PF01079">
    <property type="entry name" value="Hint"/>
    <property type="match status" value="1"/>
</dbReference>
<organism evidence="3 4">
    <name type="scientific">Homarus americanus</name>
    <name type="common">American lobster</name>
    <dbReference type="NCBI Taxonomy" id="6706"/>
    <lineage>
        <taxon>Eukaryota</taxon>
        <taxon>Metazoa</taxon>
        <taxon>Ecdysozoa</taxon>
        <taxon>Arthropoda</taxon>
        <taxon>Crustacea</taxon>
        <taxon>Multicrustacea</taxon>
        <taxon>Malacostraca</taxon>
        <taxon>Eumalacostraca</taxon>
        <taxon>Eucarida</taxon>
        <taxon>Decapoda</taxon>
        <taxon>Pleocyemata</taxon>
        <taxon>Astacidea</taxon>
        <taxon>Nephropoidea</taxon>
        <taxon>Nephropidae</taxon>
        <taxon>Homarus</taxon>
    </lineage>
</organism>